<feature type="transmembrane region" description="Helical" evidence="5">
    <location>
        <begin position="44"/>
        <end position="61"/>
    </location>
</feature>
<evidence type="ECO:0000256" key="1">
    <source>
        <dbReference type="ARBA" id="ARBA00004141"/>
    </source>
</evidence>
<feature type="transmembrane region" description="Helical" evidence="5">
    <location>
        <begin position="300"/>
        <end position="321"/>
    </location>
</feature>
<name>A0A3E0W2P2_9MICO</name>
<feature type="transmembrane region" description="Helical" evidence="5">
    <location>
        <begin position="233"/>
        <end position="254"/>
    </location>
</feature>
<dbReference type="Gene3D" id="1.10.357.140">
    <property type="entry name" value="UbiA prenyltransferase"/>
    <property type="match status" value="1"/>
</dbReference>
<protein>
    <submittedName>
        <fullName evidence="6">Decaprenyl-phosphate phosphoribosyltransferase</fullName>
    </submittedName>
</protein>
<keyword evidence="6" id="KW-0808">Transferase</keyword>
<comment type="caution">
    <text evidence="6">The sequence shown here is derived from an EMBL/GenBank/DDBJ whole genome shotgun (WGS) entry which is preliminary data.</text>
</comment>
<feature type="transmembrane region" description="Helical" evidence="5">
    <location>
        <begin position="163"/>
        <end position="183"/>
    </location>
</feature>
<dbReference type="PANTHER" id="PTHR42723:SF1">
    <property type="entry name" value="CHLOROPHYLL SYNTHASE, CHLOROPLASTIC"/>
    <property type="match status" value="1"/>
</dbReference>
<proteinExistence type="predicted"/>
<comment type="subcellular location">
    <subcellularLocation>
        <location evidence="1">Membrane</location>
        <topology evidence="1">Multi-pass membrane protein</topology>
    </subcellularLocation>
</comment>
<keyword evidence="6" id="KW-0328">Glycosyltransferase</keyword>
<dbReference type="Pfam" id="PF01040">
    <property type="entry name" value="UbiA"/>
    <property type="match status" value="1"/>
</dbReference>
<accession>A0A3E0W2P2</accession>
<dbReference type="GO" id="GO:0016757">
    <property type="term" value="F:glycosyltransferase activity"/>
    <property type="evidence" value="ECO:0007669"/>
    <property type="project" value="UniProtKB-KW"/>
</dbReference>
<dbReference type="OrthoDB" id="9803632at2"/>
<dbReference type="Proteomes" id="UP000256709">
    <property type="component" value="Unassembled WGS sequence"/>
</dbReference>
<organism evidence="6 7">
    <name type="scientific">Subtercola boreus</name>
    <dbReference type="NCBI Taxonomy" id="120213"/>
    <lineage>
        <taxon>Bacteria</taxon>
        <taxon>Bacillati</taxon>
        <taxon>Actinomycetota</taxon>
        <taxon>Actinomycetes</taxon>
        <taxon>Micrococcales</taxon>
        <taxon>Microbacteriaceae</taxon>
        <taxon>Subtercola</taxon>
    </lineage>
</organism>
<dbReference type="GO" id="GO:0016765">
    <property type="term" value="F:transferase activity, transferring alkyl or aryl (other than methyl) groups"/>
    <property type="evidence" value="ECO:0007669"/>
    <property type="project" value="InterPro"/>
</dbReference>
<dbReference type="AlphaFoldDB" id="A0A3E0W2P2"/>
<feature type="transmembrane region" description="Helical" evidence="5">
    <location>
        <begin position="260"/>
        <end position="280"/>
    </location>
</feature>
<sequence length="327" mass="35193">MVGSAPTSHPGGEPVEWGTTVTVVQVGSTSRMPAFLRAMRPKQWLKNVLLALAPLSAGVLLEPGVIVEVLLAIIAFSLTSSGGYMLNDLLDIQSDRLHPKKRFRPIPSGEFPVRAAWPTALVLLVVPSAVAIVAGHVLFGAVLLTYVVIQVSYCIWLKHQPVIDIIVVASGFVLRAIAGAAVVGIPVTQWFLLVISSGSLFMVAGKRYSEKVGSAGQEELHTRKTLDLYSLGYLRFVWTVAATLTMLSYAMWAFDLNGGTSIGSIASIVPFGVALLLYAFDIEKGDASAPEEVVLKDVRLFVCGMIWAGLFLVSVLARLYGWELPTL</sequence>
<keyword evidence="3 5" id="KW-1133">Transmembrane helix</keyword>
<evidence type="ECO:0000256" key="2">
    <source>
        <dbReference type="ARBA" id="ARBA00022692"/>
    </source>
</evidence>
<dbReference type="PANTHER" id="PTHR42723">
    <property type="entry name" value="CHLOROPHYLL SYNTHASE"/>
    <property type="match status" value="1"/>
</dbReference>
<dbReference type="NCBIfam" id="NF008978">
    <property type="entry name" value="PRK12324.1-4"/>
    <property type="match status" value="1"/>
</dbReference>
<dbReference type="EMBL" id="NBXA01000003">
    <property type="protein sequence ID" value="RFA16260.1"/>
    <property type="molecule type" value="Genomic_DNA"/>
</dbReference>
<feature type="transmembrane region" description="Helical" evidence="5">
    <location>
        <begin position="111"/>
        <end position="132"/>
    </location>
</feature>
<dbReference type="InterPro" id="IPR000537">
    <property type="entry name" value="UbiA_prenyltransferase"/>
</dbReference>
<evidence type="ECO:0000313" key="7">
    <source>
        <dbReference type="Proteomes" id="UP000256709"/>
    </source>
</evidence>
<dbReference type="InterPro" id="IPR044878">
    <property type="entry name" value="UbiA_sf"/>
</dbReference>
<dbReference type="CDD" id="cd13963">
    <property type="entry name" value="PT_UbiA_2"/>
    <property type="match status" value="1"/>
</dbReference>
<evidence type="ECO:0000313" key="6">
    <source>
        <dbReference type="EMBL" id="RFA16260.1"/>
    </source>
</evidence>
<evidence type="ECO:0000256" key="3">
    <source>
        <dbReference type="ARBA" id="ARBA00022989"/>
    </source>
</evidence>
<evidence type="ECO:0000256" key="4">
    <source>
        <dbReference type="ARBA" id="ARBA00023136"/>
    </source>
</evidence>
<gene>
    <name evidence="6" type="ORF">B7R21_02455</name>
</gene>
<feature type="transmembrane region" description="Helical" evidence="5">
    <location>
        <begin position="138"/>
        <end position="156"/>
    </location>
</feature>
<keyword evidence="2 5" id="KW-0812">Transmembrane</keyword>
<dbReference type="InterPro" id="IPR050475">
    <property type="entry name" value="Prenyltransferase_related"/>
</dbReference>
<evidence type="ECO:0000256" key="5">
    <source>
        <dbReference type="SAM" id="Phobius"/>
    </source>
</evidence>
<dbReference type="GO" id="GO:0016020">
    <property type="term" value="C:membrane"/>
    <property type="evidence" value="ECO:0007669"/>
    <property type="project" value="UniProtKB-SubCell"/>
</dbReference>
<reference evidence="6 7" key="1">
    <citation type="submission" date="2017-04" db="EMBL/GenBank/DDBJ databases">
        <title>Comparative genome analysis of Subtercola boreus.</title>
        <authorList>
            <person name="Cho Y.-J."/>
            <person name="Cho A."/>
            <person name="Kim O.-S."/>
            <person name="Lee J.-I."/>
        </authorList>
    </citation>
    <scope>NUCLEOTIDE SEQUENCE [LARGE SCALE GENOMIC DNA]</scope>
    <source>
        <strain evidence="6 7">P27444</strain>
    </source>
</reference>
<keyword evidence="4 5" id="KW-0472">Membrane</keyword>